<protein>
    <submittedName>
        <fullName evidence="1">Uncharacterized protein</fullName>
    </submittedName>
</protein>
<accession>A0A9N7YDJ6</accession>
<proteinExistence type="predicted"/>
<gene>
    <name evidence="1" type="ORF">PLEPLA_LOCUS10302</name>
</gene>
<sequence>MAVRHSLYASRGESCPGFAPDSTSTPEMPLNGADCHVCLLGWEVGGPGSRVTRCNTEKVLIGPFCLAVSLRVAGEEWAGDRADRQEPDEKPYCLHRQKRRTQTVSADMEGHQ</sequence>
<keyword evidence="2" id="KW-1185">Reference proteome</keyword>
<reference evidence="1" key="1">
    <citation type="submission" date="2020-03" db="EMBL/GenBank/DDBJ databases">
        <authorList>
            <person name="Weist P."/>
        </authorList>
    </citation>
    <scope>NUCLEOTIDE SEQUENCE</scope>
</reference>
<evidence type="ECO:0000313" key="1">
    <source>
        <dbReference type="EMBL" id="CAB1422387.1"/>
    </source>
</evidence>
<name>A0A9N7YDJ6_PLEPL</name>
<comment type="caution">
    <text evidence="1">The sequence shown here is derived from an EMBL/GenBank/DDBJ whole genome shotgun (WGS) entry which is preliminary data.</text>
</comment>
<dbReference type="Proteomes" id="UP001153269">
    <property type="component" value="Unassembled WGS sequence"/>
</dbReference>
<dbReference type="AlphaFoldDB" id="A0A9N7YDJ6"/>
<organism evidence="1 2">
    <name type="scientific">Pleuronectes platessa</name>
    <name type="common">European plaice</name>
    <dbReference type="NCBI Taxonomy" id="8262"/>
    <lineage>
        <taxon>Eukaryota</taxon>
        <taxon>Metazoa</taxon>
        <taxon>Chordata</taxon>
        <taxon>Craniata</taxon>
        <taxon>Vertebrata</taxon>
        <taxon>Euteleostomi</taxon>
        <taxon>Actinopterygii</taxon>
        <taxon>Neopterygii</taxon>
        <taxon>Teleostei</taxon>
        <taxon>Neoteleostei</taxon>
        <taxon>Acanthomorphata</taxon>
        <taxon>Carangaria</taxon>
        <taxon>Pleuronectiformes</taxon>
        <taxon>Pleuronectoidei</taxon>
        <taxon>Pleuronectidae</taxon>
        <taxon>Pleuronectes</taxon>
    </lineage>
</organism>
<dbReference type="EMBL" id="CADEAL010000580">
    <property type="protein sequence ID" value="CAB1422387.1"/>
    <property type="molecule type" value="Genomic_DNA"/>
</dbReference>
<evidence type="ECO:0000313" key="2">
    <source>
        <dbReference type="Proteomes" id="UP001153269"/>
    </source>
</evidence>